<evidence type="ECO:0000256" key="10">
    <source>
        <dbReference type="SAM" id="Phobius"/>
    </source>
</evidence>
<evidence type="ECO:0000256" key="1">
    <source>
        <dbReference type="ARBA" id="ARBA00004651"/>
    </source>
</evidence>
<organism evidence="12 13">
    <name type="scientific">Engystomops pustulosus</name>
    <name type="common">Tungara frog</name>
    <name type="synonym">Physalaemus pustulosus</name>
    <dbReference type="NCBI Taxonomy" id="76066"/>
    <lineage>
        <taxon>Eukaryota</taxon>
        <taxon>Metazoa</taxon>
        <taxon>Chordata</taxon>
        <taxon>Craniata</taxon>
        <taxon>Vertebrata</taxon>
        <taxon>Euteleostomi</taxon>
        <taxon>Amphibia</taxon>
        <taxon>Batrachia</taxon>
        <taxon>Anura</taxon>
        <taxon>Neobatrachia</taxon>
        <taxon>Hyloidea</taxon>
        <taxon>Leptodactylidae</taxon>
        <taxon>Leiuperinae</taxon>
        <taxon>Engystomops</taxon>
    </lineage>
</organism>
<keyword evidence="8" id="KW-0675">Receptor</keyword>
<keyword evidence="2" id="KW-1003">Cell membrane</keyword>
<comment type="caution">
    <text evidence="12">The sequence shown here is derived from an EMBL/GenBank/DDBJ whole genome shotgun (WGS) entry which is preliminary data.</text>
</comment>
<keyword evidence="9" id="KW-0807">Transducer</keyword>
<feature type="transmembrane region" description="Helical" evidence="10">
    <location>
        <begin position="238"/>
        <end position="261"/>
    </location>
</feature>
<feature type="transmembrane region" description="Helical" evidence="10">
    <location>
        <begin position="27"/>
        <end position="48"/>
    </location>
</feature>
<evidence type="ECO:0000256" key="8">
    <source>
        <dbReference type="ARBA" id="ARBA00023170"/>
    </source>
</evidence>
<dbReference type="AlphaFoldDB" id="A0AAV6ZC68"/>
<feature type="transmembrane region" description="Helical" evidence="10">
    <location>
        <begin position="273"/>
        <end position="292"/>
    </location>
</feature>
<dbReference type="PRINTS" id="PR00245">
    <property type="entry name" value="OLFACTORYR"/>
</dbReference>
<feature type="transmembrane region" description="Helical" evidence="10">
    <location>
        <begin position="60"/>
        <end position="82"/>
    </location>
</feature>
<dbReference type="InterPro" id="IPR000725">
    <property type="entry name" value="Olfact_rcpt"/>
</dbReference>
<evidence type="ECO:0000256" key="3">
    <source>
        <dbReference type="ARBA" id="ARBA00022692"/>
    </source>
</evidence>
<dbReference type="PRINTS" id="PR00237">
    <property type="entry name" value="GPCRRHODOPSN"/>
</dbReference>
<evidence type="ECO:0000313" key="12">
    <source>
        <dbReference type="EMBL" id="KAG8543863.1"/>
    </source>
</evidence>
<feature type="transmembrane region" description="Helical" evidence="10">
    <location>
        <begin position="140"/>
        <end position="161"/>
    </location>
</feature>
<reference evidence="12" key="1">
    <citation type="thesis" date="2020" institute="ProQuest LLC" country="789 East Eisenhower Parkway, Ann Arbor, MI, USA">
        <title>Comparative Genomics and Chromosome Evolution.</title>
        <authorList>
            <person name="Mudd A.B."/>
        </authorList>
    </citation>
    <scope>NUCLEOTIDE SEQUENCE</scope>
    <source>
        <strain evidence="12">237g6f4</strain>
        <tissue evidence="12">Blood</tissue>
    </source>
</reference>
<dbReference type="InterPro" id="IPR000276">
    <property type="entry name" value="GPCR_Rhodpsn"/>
</dbReference>
<dbReference type="SUPFAM" id="SSF81321">
    <property type="entry name" value="Family A G protein-coupled receptor-like"/>
    <property type="match status" value="1"/>
</dbReference>
<keyword evidence="4" id="KW-0552">Olfaction</keyword>
<evidence type="ECO:0000259" key="11">
    <source>
        <dbReference type="PROSITE" id="PS50262"/>
    </source>
</evidence>
<dbReference type="CDD" id="cd13954">
    <property type="entry name" value="7tmA_OR"/>
    <property type="match status" value="1"/>
</dbReference>
<dbReference type="GO" id="GO:0005886">
    <property type="term" value="C:plasma membrane"/>
    <property type="evidence" value="ECO:0007669"/>
    <property type="project" value="UniProtKB-SubCell"/>
</dbReference>
<evidence type="ECO:0000256" key="9">
    <source>
        <dbReference type="ARBA" id="ARBA00023224"/>
    </source>
</evidence>
<dbReference type="EMBL" id="WNYA01002786">
    <property type="protein sequence ID" value="KAG8543863.1"/>
    <property type="molecule type" value="Genomic_DNA"/>
</dbReference>
<name>A0AAV6ZC68_ENGPU</name>
<dbReference type="Gene3D" id="1.20.1070.10">
    <property type="entry name" value="Rhodopsin 7-helix transmembrane proteins"/>
    <property type="match status" value="1"/>
</dbReference>
<evidence type="ECO:0000256" key="6">
    <source>
        <dbReference type="ARBA" id="ARBA00023040"/>
    </source>
</evidence>
<evidence type="ECO:0000256" key="2">
    <source>
        <dbReference type="ARBA" id="ARBA00022475"/>
    </source>
</evidence>
<keyword evidence="7 10" id="KW-0472">Membrane</keyword>
<accession>A0AAV6ZC68</accession>
<evidence type="ECO:0000256" key="4">
    <source>
        <dbReference type="ARBA" id="ARBA00022725"/>
    </source>
</evidence>
<evidence type="ECO:0000256" key="7">
    <source>
        <dbReference type="ARBA" id="ARBA00023136"/>
    </source>
</evidence>
<keyword evidence="4" id="KW-0716">Sensory transduction</keyword>
<keyword evidence="13" id="KW-1185">Reference proteome</keyword>
<keyword evidence="3 10" id="KW-0812">Transmembrane</keyword>
<sequence length="309" mass="35504">MSSSNQTLPMYFILSGISNVPEMQLPIFLLVLLTYLLTLGGNMTIFLLVCLDDHLHTPMYFFLCNLSILDMSSSTVTMHRVFSSFITADTKISFWACMVQMYFFASFTSDELLLLTIMSYDRYMAICRPLHYHTVMCLKFCSKLTAICWAIGFLQVLPLVVMLSNITCFRTIEINHFFCDIMPLIRLPCRNISVLELYNFINGLILAILPFFLTFIPYIFIVIAILKIRSSTGRRKTFYTCSSHLTVIILLYTSLVCQYLQPESTSDQGSSKLYSLFNTAAVPLLNPLIYSLKNKDVKEALKRRRRLIS</sequence>
<dbReference type="PROSITE" id="PS50262">
    <property type="entry name" value="G_PROTEIN_RECEP_F1_2"/>
    <property type="match status" value="1"/>
</dbReference>
<dbReference type="PANTHER" id="PTHR26452">
    <property type="entry name" value="OLFACTORY RECEPTOR"/>
    <property type="match status" value="1"/>
</dbReference>
<dbReference type="InterPro" id="IPR050516">
    <property type="entry name" value="Olfactory_GPCR"/>
</dbReference>
<dbReference type="GO" id="GO:0004930">
    <property type="term" value="F:G protein-coupled receptor activity"/>
    <property type="evidence" value="ECO:0007669"/>
    <property type="project" value="UniProtKB-KW"/>
</dbReference>
<dbReference type="Pfam" id="PF13853">
    <property type="entry name" value="7tm_4"/>
    <property type="match status" value="1"/>
</dbReference>
<proteinExistence type="predicted"/>
<dbReference type="Proteomes" id="UP000824782">
    <property type="component" value="Unassembled WGS sequence"/>
</dbReference>
<feature type="transmembrane region" description="Helical" evidence="10">
    <location>
        <begin position="102"/>
        <end position="120"/>
    </location>
</feature>
<keyword evidence="6" id="KW-0297">G-protein coupled receptor</keyword>
<protein>
    <recommendedName>
        <fullName evidence="11">G-protein coupled receptors family 1 profile domain-containing protein</fullName>
    </recommendedName>
</protein>
<gene>
    <name evidence="12" type="ORF">GDO81_023524</name>
</gene>
<dbReference type="InterPro" id="IPR017452">
    <property type="entry name" value="GPCR_Rhodpsn_7TM"/>
</dbReference>
<comment type="subcellular location">
    <subcellularLocation>
        <location evidence="1">Cell membrane</location>
        <topology evidence="1">Multi-pass membrane protein</topology>
    </subcellularLocation>
</comment>
<dbReference type="FunFam" id="1.20.1070.10:FF:000268">
    <property type="entry name" value="Putative olfactory receptor 2I1"/>
    <property type="match status" value="1"/>
</dbReference>
<dbReference type="GO" id="GO:0004984">
    <property type="term" value="F:olfactory receptor activity"/>
    <property type="evidence" value="ECO:0007669"/>
    <property type="project" value="InterPro"/>
</dbReference>
<evidence type="ECO:0000313" key="13">
    <source>
        <dbReference type="Proteomes" id="UP000824782"/>
    </source>
</evidence>
<evidence type="ECO:0000256" key="5">
    <source>
        <dbReference type="ARBA" id="ARBA00022989"/>
    </source>
</evidence>
<keyword evidence="5 10" id="KW-1133">Transmembrane helix</keyword>
<feature type="domain" description="G-protein coupled receptors family 1 profile" evidence="11">
    <location>
        <begin position="41"/>
        <end position="290"/>
    </location>
</feature>
<feature type="transmembrane region" description="Helical" evidence="10">
    <location>
        <begin position="200"/>
        <end position="226"/>
    </location>
</feature>